<organism evidence="2 3">
    <name type="scientific">Candidatus Zambryskibacteria bacterium RIFCSPLOWO2_01_FULL_39_39</name>
    <dbReference type="NCBI Taxonomy" id="1802758"/>
    <lineage>
        <taxon>Bacteria</taxon>
        <taxon>Candidatus Zambryskiibacteriota</taxon>
    </lineage>
</organism>
<feature type="transmembrane region" description="Helical" evidence="1">
    <location>
        <begin position="26"/>
        <end position="47"/>
    </location>
</feature>
<gene>
    <name evidence="2" type="ORF">A3A96_02185</name>
</gene>
<proteinExistence type="predicted"/>
<keyword evidence="1" id="KW-1133">Transmembrane helix</keyword>
<sequence length="104" mass="12328">MAKSLRHLRGVFRLVYKNMWFGRPKFALAATILFAMLTILNCFMLSIEISYPVAIVNVSFATLLWFVVLPLFITRVDCNRDPERMNRLVETIPEFYDGYRFWLK</sequence>
<keyword evidence="1" id="KW-0472">Membrane</keyword>
<dbReference type="EMBL" id="MHWB01000005">
    <property type="protein sequence ID" value="OHB02244.1"/>
    <property type="molecule type" value="Genomic_DNA"/>
</dbReference>
<evidence type="ECO:0000313" key="2">
    <source>
        <dbReference type="EMBL" id="OHB02244.1"/>
    </source>
</evidence>
<dbReference type="AlphaFoldDB" id="A0A1G2TYD3"/>
<feature type="transmembrane region" description="Helical" evidence="1">
    <location>
        <begin position="53"/>
        <end position="74"/>
    </location>
</feature>
<dbReference type="Proteomes" id="UP000177707">
    <property type="component" value="Unassembled WGS sequence"/>
</dbReference>
<comment type="caution">
    <text evidence="2">The sequence shown here is derived from an EMBL/GenBank/DDBJ whole genome shotgun (WGS) entry which is preliminary data.</text>
</comment>
<evidence type="ECO:0000256" key="1">
    <source>
        <dbReference type="SAM" id="Phobius"/>
    </source>
</evidence>
<keyword evidence="1" id="KW-0812">Transmembrane</keyword>
<accession>A0A1G2TYD3</accession>
<reference evidence="2 3" key="1">
    <citation type="journal article" date="2016" name="Nat. Commun.">
        <title>Thousands of microbial genomes shed light on interconnected biogeochemical processes in an aquifer system.</title>
        <authorList>
            <person name="Anantharaman K."/>
            <person name="Brown C.T."/>
            <person name="Hug L.A."/>
            <person name="Sharon I."/>
            <person name="Castelle C.J."/>
            <person name="Probst A.J."/>
            <person name="Thomas B.C."/>
            <person name="Singh A."/>
            <person name="Wilkins M.J."/>
            <person name="Karaoz U."/>
            <person name="Brodie E.L."/>
            <person name="Williams K.H."/>
            <person name="Hubbard S.S."/>
            <person name="Banfield J.F."/>
        </authorList>
    </citation>
    <scope>NUCLEOTIDE SEQUENCE [LARGE SCALE GENOMIC DNA]</scope>
</reference>
<protein>
    <submittedName>
        <fullName evidence="2">Uncharacterized protein</fullName>
    </submittedName>
</protein>
<evidence type="ECO:0000313" key="3">
    <source>
        <dbReference type="Proteomes" id="UP000177707"/>
    </source>
</evidence>
<name>A0A1G2TYD3_9BACT</name>